<organism evidence="3 4">
    <name type="scientific">Nocardia vinacea</name>
    <dbReference type="NCBI Taxonomy" id="96468"/>
    <lineage>
        <taxon>Bacteria</taxon>
        <taxon>Bacillati</taxon>
        <taxon>Actinomycetota</taxon>
        <taxon>Actinomycetes</taxon>
        <taxon>Mycobacteriales</taxon>
        <taxon>Nocardiaceae</taxon>
        <taxon>Nocardia</taxon>
    </lineage>
</organism>
<reference evidence="3" key="1">
    <citation type="submission" date="2022-10" db="EMBL/GenBank/DDBJ databases">
        <title>The complete genomes of actinobacterial strains from the NBC collection.</title>
        <authorList>
            <person name="Joergensen T.S."/>
            <person name="Alvarez Arevalo M."/>
            <person name="Sterndorff E.B."/>
            <person name="Faurdal D."/>
            <person name="Vuksanovic O."/>
            <person name="Mourched A.-S."/>
            <person name="Charusanti P."/>
            <person name="Shaw S."/>
            <person name="Blin K."/>
            <person name="Weber T."/>
        </authorList>
    </citation>
    <scope>NUCLEOTIDE SEQUENCE</scope>
    <source>
        <strain evidence="3">NBC_01482</strain>
    </source>
</reference>
<dbReference type="PRINTS" id="PR00111">
    <property type="entry name" value="ABHYDROLASE"/>
</dbReference>
<dbReference type="InterPro" id="IPR000073">
    <property type="entry name" value="AB_hydrolase_1"/>
</dbReference>
<name>A0ABZ1YMJ6_9NOCA</name>
<feature type="domain" description="AB hydrolase-1" evidence="2">
    <location>
        <begin position="51"/>
        <end position="171"/>
    </location>
</feature>
<evidence type="ECO:0000259" key="2">
    <source>
        <dbReference type="Pfam" id="PF00561"/>
    </source>
</evidence>
<keyword evidence="1 3" id="KW-0378">Hydrolase</keyword>
<dbReference type="Gene3D" id="3.40.50.1820">
    <property type="entry name" value="alpha/beta hydrolase"/>
    <property type="match status" value="1"/>
</dbReference>
<dbReference type="PANTHER" id="PTHR43798:SF31">
    <property type="entry name" value="AB HYDROLASE SUPERFAMILY PROTEIN YCLE"/>
    <property type="match status" value="1"/>
</dbReference>
<evidence type="ECO:0000313" key="4">
    <source>
        <dbReference type="Proteomes" id="UP001432062"/>
    </source>
</evidence>
<evidence type="ECO:0000256" key="1">
    <source>
        <dbReference type="ARBA" id="ARBA00022801"/>
    </source>
</evidence>
<dbReference type="InterPro" id="IPR029058">
    <property type="entry name" value="AB_hydrolase_fold"/>
</dbReference>
<dbReference type="PANTHER" id="PTHR43798">
    <property type="entry name" value="MONOACYLGLYCEROL LIPASE"/>
    <property type="match status" value="1"/>
</dbReference>
<keyword evidence="4" id="KW-1185">Reference proteome</keyword>
<gene>
    <name evidence="3" type="ORF">OG563_35510</name>
</gene>
<dbReference type="Pfam" id="PF00561">
    <property type="entry name" value="Abhydrolase_1"/>
    <property type="match status" value="1"/>
</dbReference>
<protein>
    <submittedName>
        <fullName evidence="3">Alpha/beta hydrolase</fullName>
    </submittedName>
</protein>
<dbReference type="GO" id="GO:0016787">
    <property type="term" value="F:hydrolase activity"/>
    <property type="evidence" value="ECO:0007669"/>
    <property type="project" value="UniProtKB-KW"/>
</dbReference>
<dbReference type="Proteomes" id="UP001432062">
    <property type="component" value="Chromosome"/>
</dbReference>
<dbReference type="EMBL" id="CP109441">
    <property type="protein sequence ID" value="WUV44442.1"/>
    <property type="molecule type" value="Genomic_DNA"/>
</dbReference>
<accession>A0ABZ1YMJ6</accession>
<dbReference type="SUPFAM" id="SSF53474">
    <property type="entry name" value="alpha/beta-Hydrolases"/>
    <property type="match status" value="1"/>
</dbReference>
<evidence type="ECO:0000313" key="3">
    <source>
        <dbReference type="EMBL" id="WUV44442.1"/>
    </source>
</evidence>
<proteinExistence type="predicted"/>
<dbReference type="InterPro" id="IPR050266">
    <property type="entry name" value="AB_hydrolase_sf"/>
</dbReference>
<dbReference type="RefSeq" id="WP_329407371.1">
    <property type="nucleotide sequence ID" value="NZ_CP109441.1"/>
</dbReference>
<sequence>MSNVAAEDLTIGTTYHPVATGGWQETGAMRHFTIHHDGVTIPVSRGGEGRPLVLCPGLSSTQADLHELAELLRRDHDVVTFDLRGHGLASAADRYSFEAFLSDLAAVMVEVGRLDLPSAPALVGYSLGADLAVHYASEHPDTIAELVLIDGANPVPDPFITEADLPEFRAMFDDPAMRHEAEQAEGTPRQVLLTAQDILDLNLEIDAVRSEILDRYRRIDRPISMIMSTSMAGAGSEGRTPWRNQNWRAGIERLVRDRPHIATTWLDADHGLVFTHTTEIARIIRNTEAQ</sequence>